<dbReference type="KEGG" id="tcx:Tcr_0055"/>
<organism evidence="4">
    <name type="scientific">Hydrogenovibrio crunogenus (strain DSM 25203 / XCL-2)</name>
    <name type="common">Thiomicrospira crunogena</name>
    <dbReference type="NCBI Taxonomy" id="317025"/>
    <lineage>
        <taxon>Bacteria</taxon>
        <taxon>Pseudomonadati</taxon>
        <taxon>Pseudomonadota</taxon>
        <taxon>Gammaproteobacteria</taxon>
        <taxon>Thiotrichales</taxon>
        <taxon>Piscirickettsiaceae</taxon>
        <taxon>Hydrogenovibrio</taxon>
    </lineage>
</organism>
<dbReference type="STRING" id="317025.Tcr_0055"/>
<gene>
    <name evidence="4" type="ordered locus">Tcr_0055</name>
</gene>
<keyword evidence="4" id="KW-0449">Lipoprotein</keyword>
<dbReference type="PANTHER" id="PTHR30035:SF3">
    <property type="entry name" value="INTERMEMBRANE PHOSPHOLIPID TRANSPORT SYSTEM LIPOPROTEIN MLAA"/>
    <property type="match status" value="1"/>
</dbReference>
<feature type="signal peptide" evidence="3">
    <location>
        <begin position="1"/>
        <end position="18"/>
    </location>
</feature>
<evidence type="ECO:0000256" key="2">
    <source>
        <dbReference type="ARBA" id="ARBA00022729"/>
    </source>
</evidence>
<dbReference type="OrthoDB" id="9785326at2"/>
<evidence type="ECO:0000313" key="4">
    <source>
        <dbReference type="EMBL" id="ABB40652.1"/>
    </source>
</evidence>
<dbReference type="AlphaFoldDB" id="Q31JM1"/>
<dbReference type="InterPro" id="IPR007428">
    <property type="entry name" value="MlaA"/>
</dbReference>
<dbReference type="Pfam" id="PF04333">
    <property type="entry name" value="MlaA"/>
    <property type="match status" value="1"/>
</dbReference>
<dbReference type="EMBL" id="CP000109">
    <property type="protein sequence ID" value="ABB40652.1"/>
    <property type="molecule type" value="Genomic_DNA"/>
</dbReference>
<reference evidence="4" key="1">
    <citation type="submission" date="2006-07" db="EMBL/GenBank/DDBJ databases">
        <title>Complete sequence of Thiomicrospira crunogena XCL-2.</title>
        <authorList>
            <consortium name="US DOE Joint Genome Institute"/>
            <person name="Copeland A."/>
            <person name="Lucas S."/>
            <person name="Lapidus A."/>
            <person name="Barry K."/>
            <person name="Detter J.C."/>
            <person name="Glavina del Rio T."/>
            <person name="Hammon N."/>
            <person name="Israni S."/>
            <person name="Dalin E."/>
            <person name="Tice H."/>
            <person name="Pitluck S."/>
            <person name="Chain P."/>
            <person name="Malfatti S."/>
            <person name="Shin M."/>
            <person name="Vergez L."/>
            <person name="Schmutz J."/>
            <person name="Larimer F."/>
            <person name="Land M."/>
            <person name="Hauser L."/>
            <person name="Kyrpides N."/>
            <person name="Lykidis A."/>
            <person name="Scott K.M."/>
            <person name="Sievert S."/>
            <person name="Kerfeld C."/>
            <person name="Freyermuth S."/>
            <person name="Dobrinski K."/>
            <person name="Boller A."/>
            <person name="Fitzpatrick K."/>
            <person name="Thoma P."/>
            <person name="Moore J."/>
            <person name="Richardson P."/>
        </authorList>
    </citation>
    <scope>NUCLEOTIDE SEQUENCE</scope>
    <source>
        <strain evidence="4">XCL-2</strain>
    </source>
</reference>
<evidence type="ECO:0000256" key="3">
    <source>
        <dbReference type="SAM" id="SignalP"/>
    </source>
</evidence>
<dbReference type="HOGENOM" id="CLU_059326_3_2_6"/>
<protein>
    <submittedName>
        <fullName evidence="4">VacJ-like lipoprotein</fullName>
    </submittedName>
</protein>
<keyword evidence="2 3" id="KW-0732">Signal</keyword>
<dbReference type="PRINTS" id="PR01805">
    <property type="entry name" value="VACJLIPOPROT"/>
</dbReference>
<dbReference type="eggNOG" id="COG2853">
    <property type="taxonomic scope" value="Bacteria"/>
</dbReference>
<comment type="similarity">
    <text evidence="1">Belongs to the MlaA family.</text>
</comment>
<name>Q31JM1_HYDCU</name>
<dbReference type="GO" id="GO:0016020">
    <property type="term" value="C:membrane"/>
    <property type="evidence" value="ECO:0007669"/>
    <property type="project" value="InterPro"/>
</dbReference>
<feature type="chain" id="PRO_5004220229" evidence="3">
    <location>
        <begin position="19"/>
        <end position="250"/>
    </location>
</feature>
<dbReference type="GO" id="GO:0120010">
    <property type="term" value="P:intermembrane phospholipid transfer"/>
    <property type="evidence" value="ECO:0007669"/>
    <property type="project" value="TreeGrafter"/>
</dbReference>
<proteinExistence type="inferred from homology"/>
<sequence length="250" mass="28590">MYVRFLTLLFFFLPVLSAAETQSVQKETSSRPAMNSFDPYEDYNRAVYDFNMAFSDTIGEPVAEAYNSVLPDPVKTGISNFFNNLKEPINAINAFFQGNFEGGLTSFMRLSLNSTLGLFGLIDIATPAGLDYQKEDLGQTLYKWGMWSESSFIMMPIIGPYTTRELVGSSIDSLYNPTYPHLIQTDLQGRIMLFLGEKFVDYTQIVYLAREVKQQPDPYIFMRESYLQYRLNLIYNGNPPAPNLDDFNFE</sequence>
<accession>Q31JM1</accession>
<evidence type="ECO:0000256" key="1">
    <source>
        <dbReference type="ARBA" id="ARBA00010634"/>
    </source>
</evidence>
<dbReference type="PANTHER" id="PTHR30035">
    <property type="entry name" value="LIPOPROTEIN VACJ-RELATED"/>
    <property type="match status" value="1"/>
</dbReference>